<dbReference type="EMBL" id="KV750966">
    <property type="protein sequence ID" value="OCL02376.1"/>
    <property type="molecule type" value="Genomic_DNA"/>
</dbReference>
<dbReference type="Gene3D" id="3.30.710.10">
    <property type="entry name" value="Potassium Channel Kv1.1, Chain A"/>
    <property type="match status" value="1"/>
</dbReference>
<sequence length="286" mass="32248">MDNLFERIFTSDQFTFFVGKGKKPIVLHAAAIAEQSPALNTLINGGMAEAKTKSVNFDDVLEEDFIRFCQFAYMGDYTTPPCIIEENTSGISEIQPKSPPPPPPPVALPDTNEIIVEADVGWAFSSPSSKKSKYSKKGIGKLAKLFDDRVFSSILPRQRIINLCEPISNSDEQEDYTPVFLAHARLYVFADKYGIESLKSLSLQKLHKTLKNFTLYRARVGDILKLVQYAYEHTADYGNDSLRVIVAEYILCEIDTIGKTRKFSDLMEEGGAFVRDFWKLLQQHVL</sequence>
<evidence type="ECO:0000313" key="3">
    <source>
        <dbReference type="Proteomes" id="UP000250140"/>
    </source>
</evidence>
<gene>
    <name evidence="2" type="ORF">AOQ84DRAFT_434418</name>
</gene>
<dbReference type="Proteomes" id="UP000250140">
    <property type="component" value="Unassembled WGS sequence"/>
</dbReference>
<protein>
    <recommendedName>
        <fullName evidence="1">BTB domain-containing protein</fullName>
    </recommendedName>
</protein>
<evidence type="ECO:0000259" key="1">
    <source>
        <dbReference type="PROSITE" id="PS50097"/>
    </source>
</evidence>
<name>A0A8E2EPH2_9PEZI</name>
<feature type="domain" description="BTB" evidence="1">
    <location>
        <begin position="12"/>
        <end position="81"/>
    </location>
</feature>
<dbReference type="CDD" id="cd18186">
    <property type="entry name" value="BTB_POZ_ZBTB_KLHL-like"/>
    <property type="match status" value="1"/>
</dbReference>
<dbReference type="InterPro" id="IPR000210">
    <property type="entry name" value="BTB/POZ_dom"/>
</dbReference>
<keyword evidence="3" id="KW-1185">Reference proteome</keyword>
<dbReference type="PROSITE" id="PS50097">
    <property type="entry name" value="BTB"/>
    <property type="match status" value="1"/>
</dbReference>
<evidence type="ECO:0000313" key="2">
    <source>
        <dbReference type="EMBL" id="OCL02376.1"/>
    </source>
</evidence>
<accession>A0A8E2EPH2</accession>
<dbReference type="PANTHER" id="PTHR47843">
    <property type="entry name" value="BTB DOMAIN-CONTAINING PROTEIN-RELATED"/>
    <property type="match status" value="1"/>
</dbReference>
<reference evidence="2 3" key="1">
    <citation type="journal article" date="2016" name="Nat. Commun.">
        <title>Ectomycorrhizal ecology is imprinted in the genome of the dominant symbiotic fungus Cenococcum geophilum.</title>
        <authorList>
            <consortium name="DOE Joint Genome Institute"/>
            <person name="Peter M."/>
            <person name="Kohler A."/>
            <person name="Ohm R.A."/>
            <person name="Kuo A."/>
            <person name="Krutzmann J."/>
            <person name="Morin E."/>
            <person name="Arend M."/>
            <person name="Barry K.W."/>
            <person name="Binder M."/>
            <person name="Choi C."/>
            <person name="Clum A."/>
            <person name="Copeland A."/>
            <person name="Grisel N."/>
            <person name="Haridas S."/>
            <person name="Kipfer T."/>
            <person name="LaButti K."/>
            <person name="Lindquist E."/>
            <person name="Lipzen A."/>
            <person name="Maire R."/>
            <person name="Meier B."/>
            <person name="Mihaltcheva S."/>
            <person name="Molinier V."/>
            <person name="Murat C."/>
            <person name="Poggeler S."/>
            <person name="Quandt C.A."/>
            <person name="Sperisen C."/>
            <person name="Tritt A."/>
            <person name="Tisserant E."/>
            <person name="Crous P.W."/>
            <person name="Henrissat B."/>
            <person name="Nehls U."/>
            <person name="Egli S."/>
            <person name="Spatafora J.W."/>
            <person name="Grigoriev I.V."/>
            <person name="Martin F.M."/>
        </authorList>
    </citation>
    <scope>NUCLEOTIDE SEQUENCE [LARGE SCALE GENOMIC DNA]</scope>
    <source>
        <strain evidence="2 3">CBS 207.34</strain>
    </source>
</reference>
<dbReference type="OrthoDB" id="9997739at2759"/>
<proteinExistence type="predicted"/>
<dbReference type="AlphaFoldDB" id="A0A8E2EPH2"/>
<organism evidence="2 3">
    <name type="scientific">Glonium stellatum</name>
    <dbReference type="NCBI Taxonomy" id="574774"/>
    <lineage>
        <taxon>Eukaryota</taxon>
        <taxon>Fungi</taxon>
        <taxon>Dikarya</taxon>
        <taxon>Ascomycota</taxon>
        <taxon>Pezizomycotina</taxon>
        <taxon>Dothideomycetes</taxon>
        <taxon>Pleosporomycetidae</taxon>
        <taxon>Gloniales</taxon>
        <taxon>Gloniaceae</taxon>
        <taxon>Glonium</taxon>
    </lineage>
</organism>
<dbReference type="InterPro" id="IPR011333">
    <property type="entry name" value="SKP1/BTB/POZ_sf"/>
</dbReference>
<dbReference type="SUPFAM" id="SSF54695">
    <property type="entry name" value="POZ domain"/>
    <property type="match status" value="1"/>
</dbReference>